<keyword evidence="8 11" id="KW-0067">ATP-binding</keyword>
<dbReference type="Pfam" id="PF01467">
    <property type="entry name" value="CTP_transf_like"/>
    <property type="match status" value="1"/>
</dbReference>
<dbReference type="GO" id="GO:0009435">
    <property type="term" value="P:NAD+ biosynthetic process"/>
    <property type="evidence" value="ECO:0007669"/>
    <property type="project" value="UniProtKB-UniRule"/>
</dbReference>
<keyword evidence="14" id="KW-1185">Reference proteome</keyword>
<dbReference type="OrthoDB" id="5295945at2"/>
<proteinExistence type="inferred from homology"/>
<dbReference type="PANTHER" id="PTHR39321:SF3">
    <property type="entry name" value="PHOSPHOPANTETHEINE ADENYLYLTRANSFERASE"/>
    <property type="match status" value="1"/>
</dbReference>
<sequence length="224" mass="24810">MSLRVGIMGGMFDPVHRGHLQVALTALNALALDHLRLIPCALPNHREGASAPASHRLVMLELALTEMNEPRLQTDDREFHRPGVSYMVDTVASLAQQFPEASLVYVMGRDSFNTLPNWHRWQHMLDYCHLCVVSRPGVSLALDTMSAPAAQWLRARQVTDPMALFTAGEGSDARAGRVCMLDELEEPASSTDIRHKLAAGSQQMTGMPAVVLEYIKQHQLYTTP</sequence>
<comment type="similarity">
    <text evidence="3 11">Belongs to the NadD family.</text>
</comment>
<dbReference type="NCBIfam" id="TIGR00482">
    <property type="entry name" value="nicotinate (nicotinamide) nucleotide adenylyltransferase"/>
    <property type="match status" value="1"/>
</dbReference>
<keyword evidence="9 11" id="KW-0520">NAD</keyword>
<keyword evidence="6 11" id="KW-0548">Nucleotidyltransferase</keyword>
<gene>
    <name evidence="11" type="primary">nadD</name>
    <name evidence="13" type="ORF">PHACT_14445</name>
</gene>
<evidence type="ECO:0000256" key="10">
    <source>
        <dbReference type="ARBA" id="ARBA00048721"/>
    </source>
</evidence>
<evidence type="ECO:0000259" key="12">
    <source>
        <dbReference type="Pfam" id="PF01467"/>
    </source>
</evidence>
<dbReference type="STRING" id="1524254.PHACT_14445"/>
<accession>A0A1E8CF33</accession>
<feature type="domain" description="Cytidyltransferase-like" evidence="12">
    <location>
        <begin position="7"/>
        <end position="195"/>
    </location>
</feature>
<comment type="pathway">
    <text evidence="2 11">Cofactor biosynthesis; NAD(+) biosynthesis; deamido-NAD(+) from nicotinate D-ribonucleotide: step 1/1.</text>
</comment>
<dbReference type="EMBL" id="MASR01000003">
    <property type="protein sequence ID" value="OFE11064.1"/>
    <property type="molecule type" value="Genomic_DNA"/>
</dbReference>
<evidence type="ECO:0000256" key="5">
    <source>
        <dbReference type="ARBA" id="ARBA00022679"/>
    </source>
</evidence>
<evidence type="ECO:0000256" key="3">
    <source>
        <dbReference type="ARBA" id="ARBA00009014"/>
    </source>
</evidence>
<organism evidence="13 14">
    <name type="scientific">Pseudohongiella acticola</name>
    <dbReference type="NCBI Taxonomy" id="1524254"/>
    <lineage>
        <taxon>Bacteria</taxon>
        <taxon>Pseudomonadati</taxon>
        <taxon>Pseudomonadota</taxon>
        <taxon>Gammaproteobacteria</taxon>
        <taxon>Pseudomonadales</taxon>
        <taxon>Pseudohongiellaceae</taxon>
        <taxon>Pseudohongiella</taxon>
    </lineage>
</organism>
<evidence type="ECO:0000256" key="2">
    <source>
        <dbReference type="ARBA" id="ARBA00005019"/>
    </source>
</evidence>
<evidence type="ECO:0000256" key="4">
    <source>
        <dbReference type="ARBA" id="ARBA00022642"/>
    </source>
</evidence>
<comment type="caution">
    <text evidence="13">The sequence shown here is derived from an EMBL/GenBank/DDBJ whole genome shotgun (WGS) entry which is preliminary data.</text>
</comment>
<dbReference type="RefSeq" id="WP_070118999.1">
    <property type="nucleotide sequence ID" value="NZ_MASR01000003.1"/>
</dbReference>
<dbReference type="InterPro" id="IPR004821">
    <property type="entry name" value="Cyt_trans-like"/>
</dbReference>
<evidence type="ECO:0000256" key="6">
    <source>
        <dbReference type="ARBA" id="ARBA00022695"/>
    </source>
</evidence>
<evidence type="ECO:0000256" key="1">
    <source>
        <dbReference type="ARBA" id="ARBA00002324"/>
    </source>
</evidence>
<keyword evidence="7 11" id="KW-0547">Nucleotide-binding</keyword>
<dbReference type="HAMAP" id="MF_00244">
    <property type="entry name" value="NaMN_adenylyltr"/>
    <property type="match status" value="1"/>
</dbReference>
<dbReference type="Proteomes" id="UP000175669">
    <property type="component" value="Unassembled WGS sequence"/>
</dbReference>
<dbReference type="SUPFAM" id="SSF52374">
    <property type="entry name" value="Nucleotidylyl transferase"/>
    <property type="match status" value="1"/>
</dbReference>
<keyword evidence="5 11" id="KW-0808">Transferase</keyword>
<comment type="function">
    <text evidence="1 11">Catalyzes the reversible adenylation of nicotinate mononucleotide (NaMN) to nicotinic acid adenine dinucleotide (NaAD).</text>
</comment>
<dbReference type="UniPathway" id="UPA00253">
    <property type="reaction ID" value="UER00332"/>
</dbReference>
<dbReference type="GO" id="GO:0004515">
    <property type="term" value="F:nicotinate-nucleotide adenylyltransferase activity"/>
    <property type="evidence" value="ECO:0007669"/>
    <property type="project" value="UniProtKB-UniRule"/>
</dbReference>
<dbReference type="Gene3D" id="3.40.50.620">
    <property type="entry name" value="HUPs"/>
    <property type="match status" value="1"/>
</dbReference>
<protein>
    <recommendedName>
        <fullName evidence="11">Probable nicotinate-nucleotide adenylyltransferase</fullName>
        <ecNumber evidence="11">2.7.7.18</ecNumber>
    </recommendedName>
    <alternativeName>
        <fullName evidence="11">Deamido-NAD(+) diphosphorylase</fullName>
    </alternativeName>
    <alternativeName>
        <fullName evidence="11">Deamido-NAD(+) pyrophosphorylase</fullName>
    </alternativeName>
    <alternativeName>
        <fullName evidence="11">Nicotinate mononucleotide adenylyltransferase</fullName>
        <shortName evidence="11">NaMN adenylyltransferase</shortName>
    </alternativeName>
</protein>
<evidence type="ECO:0000313" key="13">
    <source>
        <dbReference type="EMBL" id="OFE11064.1"/>
    </source>
</evidence>
<dbReference type="CDD" id="cd02165">
    <property type="entry name" value="NMNAT"/>
    <property type="match status" value="1"/>
</dbReference>
<dbReference type="EC" id="2.7.7.18" evidence="11"/>
<dbReference type="PANTHER" id="PTHR39321">
    <property type="entry name" value="NICOTINATE-NUCLEOTIDE ADENYLYLTRANSFERASE-RELATED"/>
    <property type="match status" value="1"/>
</dbReference>
<evidence type="ECO:0000256" key="9">
    <source>
        <dbReference type="ARBA" id="ARBA00023027"/>
    </source>
</evidence>
<evidence type="ECO:0000256" key="7">
    <source>
        <dbReference type="ARBA" id="ARBA00022741"/>
    </source>
</evidence>
<comment type="catalytic activity">
    <reaction evidence="10 11">
        <text>nicotinate beta-D-ribonucleotide + ATP + H(+) = deamido-NAD(+) + diphosphate</text>
        <dbReference type="Rhea" id="RHEA:22860"/>
        <dbReference type="ChEBI" id="CHEBI:15378"/>
        <dbReference type="ChEBI" id="CHEBI:30616"/>
        <dbReference type="ChEBI" id="CHEBI:33019"/>
        <dbReference type="ChEBI" id="CHEBI:57502"/>
        <dbReference type="ChEBI" id="CHEBI:58437"/>
        <dbReference type="EC" id="2.7.7.18"/>
    </reaction>
</comment>
<dbReference type="GO" id="GO:0005524">
    <property type="term" value="F:ATP binding"/>
    <property type="evidence" value="ECO:0007669"/>
    <property type="project" value="UniProtKB-KW"/>
</dbReference>
<dbReference type="InterPro" id="IPR005248">
    <property type="entry name" value="NadD/NMNAT"/>
</dbReference>
<reference evidence="14" key="1">
    <citation type="submission" date="2016-07" db="EMBL/GenBank/DDBJ databases">
        <authorList>
            <person name="Florea S."/>
            <person name="Webb J.S."/>
            <person name="Jaromczyk J."/>
            <person name="Schardl C.L."/>
        </authorList>
    </citation>
    <scope>NUCLEOTIDE SEQUENCE [LARGE SCALE GENOMIC DNA]</scope>
    <source>
        <strain evidence="14">KCTC 42131</strain>
    </source>
</reference>
<dbReference type="NCBIfam" id="NF000839">
    <property type="entry name" value="PRK00071.1-1"/>
    <property type="match status" value="1"/>
</dbReference>
<evidence type="ECO:0000313" key="14">
    <source>
        <dbReference type="Proteomes" id="UP000175669"/>
    </source>
</evidence>
<evidence type="ECO:0000256" key="11">
    <source>
        <dbReference type="HAMAP-Rule" id="MF_00244"/>
    </source>
</evidence>
<dbReference type="InterPro" id="IPR014729">
    <property type="entry name" value="Rossmann-like_a/b/a_fold"/>
</dbReference>
<evidence type="ECO:0000256" key="8">
    <source>
        <dbReference type="ARBA" id="ARBA00022840"/>
    </source>
</evidence>
<keyword evidence="4 11" id="KW-0662">Pyridine nucleotide biosynthesis</keyword>
<name>A0A1E8CF33_9GAMM</name>
<dbReference type="AlphaFoldDB" id="A0A1E8CF33"/>